<dbReference type="EMBL" id="QNRT01000002">
    <property type="protein sequence ID" value="RBP51249.1"/>
    <property type="molecule type" value="Genomic_DNA"/>
</dbReference>
<sequence>MKKTIPTVLLGKAIIPNDGGELTLTQRDGDFAISLTGVHGELMSSRMYSSEVALSELGCAHLEGVENAKVLVGGLGMGFTLGAALQAVSISSEVVVAELVPEVVEWNKGPLGECAGRPLDDTRTRVYLGDVAELFLTQQATYDAILLDVDNGPEAFTHDDNSALYSIDSLHTIRAMLRPKGVLAVWSAWHDPSFTKKLKKARFDVSYKTVRAHKGKGSKHTIYLAKVN</sequence>
<dbReference type="PANTHER" id="PTHR43317">
    <property type="entry name" value="THERMOSPERMINE SYNTHASE ACAULIS5"/>
    <property type="match status" value="1"/>
</dbReference>
<dbReference type="SUPFAM" id="SSF53335">
    <property type="entry name" value="S-adenosyl-L-methionine-dependent methyltransferases"/>
    <property type="match status" value="1"/>
</dbReference>
<organism evidence="2 3">
    <name type="scientific">Arenicella xantha</name>
    <dbReference type="NCBI Taxonomy" id="644221"/>
    <lineage>
        <taxon>Bacteria</taxon>
        <taxon>Pseudomonadati</taxon>
        <taxon>Pseudomonadota</taxon>
        <taxon>Gammaproteobacteria</taxon>
        <taxon>Arenicellales</taxon>
        <taxon>Arenicellaceae</taxon>
        <taxon>Arenicella</taxon>
    </lineage>
</organism>
<dbReference type="RefSeq" id="WP_113954031.1">
    <property type="nucleotide sequence ID" value="NZ_QNRT01000002.1"/>
</dbReference>
<dbReference type="InParanoid" id="A0A395JKY9"/>
<dbReference type="AlphaFoldDB" id="A0A395JKY9"/>
<proteinExistence type="predicted"/>
<gene>
    <name evidence="2" type="ORF">DFR28_102668</name>
</gene>
<dbReference type="Proteomes" id="UP000253083">
    <property type="component" value="Unassembled WGS sequence"/>
</dbReference>
<name>A0A395JKY9_9GAMM</name>
<dbReference type="Pfam" id="PF01564">
    <property type="entry name" value="Spermine_synth"/>
    <property type="match status" value="1"/>
</dbReference>
<dbReference type="PANTHER" id="PTHR43317:SF3">
    <property type="entry name" value="BLR2883 PROTEIN"/>
    <property type="match status" value="1"/>
</dbReference>
<dbReference type="InterPro" id="IPR029063">
    <property type="entry name" value="SAM-dependent_MTases_sf"/>
</dbReference>
<dbReference type="OrthoDB" id="9793351at2"/>
<reference evidence="2 3" key="1">
    <citation type="submission" date="2018-06" db="EMBL/GenBank/DDBJ databases">
        <title>Genomic Encyclopedia of Type Strains, Phase IV (KMG-IV): sequencing the most valuable type-strain genomes for metagenomic binning, comparative biology and taxonomic classification.</title>
        <authorList>
            <person name="Goeker M."/>
        </authorList>
    </citation>
    <scope>NUCLEOTIDE SEQUENCE [LARGE SCALE GENOMIC DNA]</scope>
    <source>
        <strain evidence="2 3">DSM 24032</strain>
    </source>
</reference>
<evidence type="ECO:0000313" key="2">
    <source>
        <dbReference type="EMBL" id="RBP51249.1"/>
    </source>
</evidence>
<comment type="caution">
    <text evidence="2">The sequence shown here is derived from an EMBL/GenBank/DDBJ whole genome shotgun (WGS) entry which is preliminary data.</text>
</comment>
<keyword evidence="3" id="KW-1185">Reference proteome</keyword>
<accession>A0A395JKY9</accession>
<evidence type="ECO:0000313" key="3">
    <source>
        <dbReference type="Proteomes" id="UP000253083"/>
    </source>
</evidence>
<evidence type="ECO:0000256" key="1">
    <source>
        <dbReference type="ARBA" id="ARBA00023115"/>
    </source>
</evidence>
<protein>
    <submittedName>
        <fullName evidence="2">Spermine/spermidine synthase</fullName>
    </submittedName>
</protein>
<dbReference type="GO" id="GO:0006596">
    <property type="term" value="P:polyamine biosynthetic process"/>
    <property type="evidence" value="ECO:0007669"/>
    <property type="project" value="UniProtKB-KW"/>
</dbReference>
<dbReference type="Gene3D" id="3.40.50.150">
    <property type="entry name" value="Vaccinia Virus protein VP39"/>
    <property type="match status" value="1"/>
</dbReference>
<keyword evidence="1" id="KW-0620">Polyamine biosynthesis</keyword>